<accession>A0A914QHC4</accession>
<reference evidence="3" key="1">
    <citation type="submission" date="2022-11" db="UniProtKB">
        <authorList>
            <consortium name="WormBaseParasite"/>
        </authorList>
    </citation>
    <scope>IDENTIFICATION</scope>
</reference>
<feature type="transmembrane region" description="Helical" evidence="1">
    <location>
        <begin position="32"/>
        <end position="52"/>
    </location>
</feature>
<protein>
    <submittedName>
        <fullName evidence="3">MARVEL domain-containing protein</fullName>
    </submittedName>
</protein>
<keyword evidence="1" id="KW-0472">Membrane</keyword>
<evidence type="ECO:0000313" key="3">
    <source>
        <dbReference type="WBParaSite" id="PDA_v2.g31315.t1"/>
    </source>
</evidence>
<evidence type="ECO:0000313" key="2">
    <source>
        <dbReference type="Proteomes" id="UP000887578"/>
    </source>
</evidence>
<dbReference type="Proteomes" id="UP000887578">
    <property type="component" value="Unplaced"/>
</dbReference>
<keyword evidence="1" id="KW-0812">Transmembrane</keyword>
<dbReference type="AlphaFoldDB" id="A0A914QHC4"/>
<dbReference type="WBParaSite" id="PDA_v2.g31315.t1">
    <property type="protein sequence ID" value="PDA_v2.g31315.t1"/>
    <property type="gene ID" value="PDA_v2.g31315"/>
</dbReference>
<sequence length="132" mass="14435">MDTRSMKLLLLCLMFVSLIFYGVGFGGEDWYMGLFCFIINILLIFAFIIGIISPPQPMIYMIACFVEGFFVIISVILAIVCFVIGGINAGSNISVVRDASTMTIVAGVFLLLDAFICGAIAFFSFKVWKLGG</sequence>
<keyword evidence="1" id="KW-1133">Transmembrane helix</keyword>
<feature type="transmembrane region" description="Helical" evidence="1">
    <location>
        <begin position="99"/>
        <end position="125"/>
    </location>
</feature>
<name>A0A914QHC4_9BILA</name>
<proteinExistence type="predicted"/>
<evidence type="ECO:0000256" key="1">
    <source>
        <dbReference type="SAM" id="Phobius"/>
    </source>
</evidence>
<keyword evidence="2" id="KW-1185">Reference proteome</keyword>
<organism evidence="2 3">
    <name type="scientific">Panagrolaimus davidi</name>
    <dbReference type="NCBI Taxonomy" id="227884"/>
    <lineage>
        <taxon>Eukaryota</taxon>
        <taxon>Metazoa</taxon>
        <taxon>Ecdysozoa</taxon>
        <taxon>Nematoda</taxon>
        <taxon>Chromadorea</taxon>
        <taxon>Rhabditida</taxon>
        <taxon>Tylenchina</taxon>
        <taxon>Panagrolaimomorpha</taxon>
        <taxon>Panagrolaimoidea</taxon>
        <taxon>Panagrolaimidae</taxon>
        <taxon>Panagrolaimus</taxon>
    </lineage>
</organism>
<feature type="transmembrane region" description="Helical" evidence="1">
    <location>
        <begin position="59"/>
        <end position="87"/>
    </location>
</feature>